<evidence type="ECO:0000313" key="2">
    <source>
        <dbReference type="EMBL" id="KEO73111.1"/>
    </source>
</evidence>
<evidence type="ECO:0000313" key="3">
    <source>
        <dbReference type="Proteomes" id="UP000027821"/>
    </source>
</evidence>
<comment type="caution">
    <text evidence="2">The sequence shown here is derived from an EMBL/GenBank/DDBJ whole genome shotgun (WGS) entry which is preliminary data.</text>
</comment>
<protein>
    <recommendedName>
        <fullName evidence="4">HTTM domain-containing protein</fullName>
    </recommendedName>
</protein>
<feature type="transmembrane region" description="Helical" evidence="1">
    <location>
        <begin position="127"/>
        <end position="148"/>
    </location>
</feature>
<feature type="transmembrane region" description="Helical" evidence="1">
    <location>
        <begin position="348"/>
        <end position="369"/>
    </location>
</feature>
<keyword evidence="1" id="KW-0812">Transmembrane</keyword>
<feature type="transmembrane region" description="Helical" evidence="1">
    <location>
        <begin position="95"/>
        <end position="115"/>
    </location>
</feature>
<dbReference type="RefSeq" id="WP_035076439.1">
    <property type="nucleotide sequence ID" value="NZ_JMIH01000023.1"/>
</dbReference>
<sequence length="492" mass="57040">MEITAHQYDNIKNVNREAHTSISIERYQIFCILYVIATFFHLIKNREMDSDFSMFILTLSGVFLLFKPKSILRFTIFLLLQLLVIFIHMPLVSNHWIFTAFVSATILQALLVHIFNTRSFEINRGDLYETFAPVVRIQLLILYFFVVFHKLNYDFFNIDVSCATMLMKETRGMSLLPLSPAFYAINAYFTIFIELLIPLLLVFRKTRNTGVLIGLCFHNVIAYSSYNGFYDFSSMIFALYFLFADDRFTIKISNTLQHLNEIKQNIADKITLIKNGLSVFNFYNFTLITSLILGGLIVVLLIQFVMKDYVLLLWAAYSCTFIVFYLIAIRKSPIQKYDTRRKLLGLPYVSLAIIPILVIINGMSPYLGLKTENSFAMFSNLRTEGGISNHFFMTPAFQLFDYQKDLVEITHTSDPVLQKSINNNQLITFFDLKQRVSIAHPKEVDYIYKNEYHTFRAGGPDTEGLLNRNPLLLRKILRFRPIDKSGNQSCGH</sequence>
<keyword evidence="3" id="KW-1185">Reference proteome</keyword>
<gene>
    <name evidence="2" type="ORF">EL17_16000</name>
</gene>
<feature type="transmembrane region" description="Helical" evidence="1">
    <location>
        <begin position="282"/>
        <end position="302"/>
    </location>
</feature>
<feature type="transmembrane region" description="Helical" evidence="1">
    <location>
        <begin position="50"/>
        <end position="66"/>
    </location>
</feature>
<evidence type="ECO:0000256" key="1">
    <source>
        <dbReference type="SAM" id="Phobius"/>
    </source>
</evidence>
<feature type="transmembrane region" description="Helical" evidence="1">
    <location>
        <begin position="27"/>
        <end position="44"/>
    </location>
</feature>
<name>A0A074KT56_9BACT</name>
<dbReference type="AlphaFoldDB" id="A0A074KT56"/>
<feature type="transmembrane region" description="Helical" evidence="1">
    <location>
        <begin position="181"/>
        <end position="203"/>
    </location>
</feature>
<feature type="transmembrane region" description="Helical" evidence="1">
    <location>
        <begin position="309"/>
        <end position="328"/>
    </location>
</feature>
<dbReference type="STRING" id="1048983.EL17_16000"/>
<evidence type="ECO:0008006" key="4">
    <source>
        <dbReference type="Google" id="ProtNLM"/>
    </source>
</evidence>
<dbReference type="EMBL" id="JMIH01000023">
    <property type="protein sequence ID" value="KEO73111.1"/>
    <property type="molecule type" value="Genomic_DNA"/>
</dbReference>
<dbReference type="eggNOG" id="COG3011">
    <property type="taxonomic scope" value="Bacteria"/>
</dbReference>
<accession>A0A074KT56</accession>
<proteinExistence type="predicted"/>
<keyword evidence="1" id="KW-0472">Membrane</keyword>
<reference evidence="2 3" key="1">
    <citation type="submission" date="2014-04" db="EMBL/GenBank/DDBJ databases">
        <title>Characterization and application of a salt tolerant electro-active bacterium.</title>
        <authorList>
            <person name="Yang L."/>
            <person name="Wei S."/>
            <person name="Tay Q.X.M."/>
        </authorList>
    </citation>
    <scope>NUCLEOTIDE SEQUENCE [LARGE SCALE GENOMIC DNA]</scope>
    <source>
        <strain evidence="2 3">LY1</strain>
    </source>
</reference>
<dbReference type="OrthoDB" id="9785438at2"/>
<feature type="transmembrane region" description="Helical" evidence="1">
    <location>
        <begin position="71"/>
        <end position="89"/>
    </location>
</feature>
<dbReference type="Proteomes" id="UP000027821">
    <property type="component" value="Unassembled WGS sequence"/>
</dbReference>
<keyword evidence="1" id="KW-1133">Transmembrane helix</keyword>
<organism evidence="2 3">
    <name type="scientific">Anditalea andensis</name>
    <dbReference type="NCBI Taxonomy" id="1048983"/>
    <lineage>
        <taxon>Bacteria</taxon>
        <taxon>Pseudomonadati</taxon>
        <taxon>Bacteroidota</taxon>
        <taxon>Cytophagia</taxon>
        <taxon>Cytophagales</taxon>
        <taxon>Cytophagaceae</taxon>
        <taxon>Anditalea</taxon>
    </lineage>
</organism>